<proteinExistence type="predicted"/>
<evidence type="ECO:0000313" key="5">
    <source>
        <dbReference type="Proteomes" id="UP000183769"/>
    </source>
</evidence>
<protein>
    <submittedName>
        <fullName evidence="4">PGF-pre-PGF domain-containing protein</fullName>
    </submittedName>
</protein>
<feature type="domain" description="CARDB" evidence="3">
    <location>
        <begin position="327"/>
        <end position="402"/>
    </location>
</feature>
<organism evidence="4 5">
    <name type="scientific">Halolamina pelagica</name>
    <dbReference type="NCBI Taxonomy" id="699431"/>
    <lineage>
        <taxon>Archaea</taxon>
        <taxon>Methanobacteriati</taxon>
        <taxon>Methanobacteriota</taxon>
        <taxon>Stenosarchaea group</taxon>
        <taxon>Halobacteria</taxon>
        <taxon>Halobacteriales</taxon>
        <taxon>Haloferacaceae</taxon>
    </lineage>
</organism>
<accession>A0A1I5P2N8</accession>
<keyword evidence="5" id="KW-1185">Reference proteome</keyword>
<dbReference type="Gene3D" id="2.60.40.10">
    <property type="entry name" value="Immunoglobulins"/>
    <property type="match status" value="1"/>
</dbReference>
<dbReference type="InterPro" id="IPR026453">
    <property type="entry name" value="PGF_pre_PGF"/>
</dbReference>
<dbReference type="EMBL" id="FOXI01000002">
    <property type="protein sequence ID" value="SFP28325.1"/>
    <property type="molecule type" value="Genomic_DNA"/>
</dbReference>
<name>A0A1I5P2N8_9EURY</name>
<feature type="compositionally biased region" description="Polar residues" evidence="1">
    <location>
        <begin position="427"/>
        <end position="447"/>
    </location>
</feature>
<feature type="region of interest" description="Disordered" evidence="1">
    <location>
        <begin position="413"/>
        <end position="451"/>
    </location>
</feature>
<evidence type="ECO:0000259" key="3">
    <source>
        <dbReference type="Pfam" id="PF07705"/>
    </source>
</evidence>
<evidence type="ECO:0000313" key="4">
    <source>
        <dbReference type="EMBL" id="SFP28325.1"/>
    </source>
</evidence>
<sequence length="484" mass="50059">MITLVLAGTFAFPSAASPLFAGPSDRLGDDVALAPSSDYAYLDADDELVVDLSPANPDLEGDGVNADGRTTIRDVFRIRYNGSQYAHVWLTHGSDAVTFAADGQPIQSETNNVTLAPNESVAVSLTVDTTGSTDGFVDDITIHSRVAEPVTADADTALTAGVEAFSKRSVAPTEHSRRFTVLSAEPGSTTEFNASRLALDSAGELTLDRLSTTSPDRSYSVTAETTNVGEAESVVVEAGAEPLGAVRMTVNTGNVSGATMEFSVPATYFDDRDIDPENLAVYRAADGTLTELDVAMTGERDGRLTFESETSEVTTFVIAVKRPRIAVADADLSATTVAPGEPVTVTASVSNTGSLAGERTVTVRIDEDVAAVRTVGVAAGATETVAFPVVRNETGEYTVTVDGVETGTFSVAAEDAGSETGTDDTTESPVSTDGATESPASTDSATESPVAEPGGFGLQSLLGLVGLLTLLAVVLVLARRTPRP</sequence>
<feature type="transmembrane region" description="Helical" evidence="2">
    <location>
        <begin position="456"/>
        <end position="478"/>
    </location>
</feature>
<reference evidence="5" key="1">
    <citation type="submission" date="2016-10" db="EMBL/GenBank/DDBJ databases">
        <authorList>
            <person name="Varghese N."/>
            <person name="Submissions S."/>
        </authorList>
    </citation>
    <scope>NUCLEOTIDE SEQUENCE [LARGE SCALE GENOMIC DNA]</scope>
    <source>
        <strain evidence="5">CGMCC 1.10329</strain>
    </source>
</reference>
<keyword evidence="2" id="KW-1133">Transmembrane helix</keyword>
<dbReference type="InterPro" id="IPR013783">
    <property type="entry name" value="Ig-like_fold"/>
</dbReference>
<dbReference type="Proteomes" id="UP000183769">
    <property type="component" value="Unassembled WGS sequence"/>
</dbReference>
<keyword evidence="2" id="KW-0812">Transmembrane</keyword>
<gene>
    <name evidence="4" type="ORF">SAMN05216277_102318</name>
</gene>
<dbReference type="Pfam" id="PF06510">
    <property type="entry name" value="DUF1102"/>
    <property type="match status" value="1"/>
</dbReference>
<evidence type="ECO:0000256" key="1">
    <source>
        <dbReference type="SAM" id="MobiDB-lite"/>
    </source>
</evidence>
<evidence type="ECO:0000256" key="2">
    <source>
        <dbReference type="SAM" id="Phobius"/>
    </source>
</evidence>
<keyword evidence="2" id="KW-0472">Membrane</keyword>
<dbReference type="InterPro" id="IPR009482">
    <property type="entry name" value="DUF1102"/>
</dbReference>
<dbReference type="Pfam" id="PF07705">
    <property type="entry name" value="CARDB"/>
    <property type="match status" value="1"/>
</dbReference>
<dbReference type="NCBIfam" id="TIGR04213">
    <property type="entry name" value="PGF_pre_PGF"/>
    <property type="match status" value="1"/>
</dbReference>
<dbReference type="AlphaFoldDB" id="A0A1I5P2N8"/>
<dbReference type="InterPro" id="IPR011635">
    <property type="entry name" value="CARDB"/>
</dbReference>